<dbReference type="EMBL" id="AP025591">
    <property type="protein sequence ID" value="BDG05745.1"/>
    <property type="molecule type" value="Genomic_DNA"/>
</dbReference>
<keyword evidence="2" id="KW-1185">Reference proteome</keyword>
<protein>
    <recommendedName>
        <fullName evidence="3">Zinc finger PHD-type domain-containing protein</fullName>
    </recommendedName>
</protein>
<evidence type="ECO:0000313" key="1">
    <source>
        <dbReference type="EMBL" id="BDG05745.1"/>
    </source>
</evidence>
<sequence length="140" mass="15603">MQFIEVKKQSDAVKDNQLVCLAQIRELLGCAAHIVYLREASGHRRVATRYVVTLHASAAPKVRHERRPIPDSVTRPEDECECCPEGRTTLAVDECVLCCRLVCIEHAATVVATARTICSECLRLRNEIGPYVPTIRFTAA</sequence>
<evidence type="ECO:0000313" key="2">
    <source>
        <dbReference type="Proteomes" id="UP001162891"/>
    </source>
</evidence>
<dbReference type="RefSeq" id="WP_248354837.1">
    <property type="nucleotide sequence ID" value="NZ_AP025591.1"/>
</dbReference>
<name>A0ABN6N1B6_9BACT</name>
<dbReference type="Proteomes" id="UP001162891">
    <property type="component" value="Chromosome"/>
</dbReference>
<organism evidence="1 2">
    <name type="scientific">Anaeromyxobacter oryzae</name>
    <dbReference type="NCBI Taxonomy" id="2918170"/>
    <lineage>
        <taxon>Bacteria</taxon>
        <taxon>Pseudomonadati</taxon>
        <taxon>Myxococcota</taxon>
        <taxon>Myxococcia</taxon>
        <taxon>Myxococcales</taxon>
        <taxon>Cystobacterineae</taxon>
        <taxon>Anaeromyxobacteraceae</taxon>
        <taxon>Anaeromyxobacter</taxon>
    </lineage>
</organism>
<gene>
    <name evidence="1" type="ORF">AMOR_47410</name>
</gene>
<proteinExistence type="predicted"/>
<accession>A0ABN6N1B6</accession>
<evidence type="ECO:0008006" key="3">
    <source>
        <dbReference type="Google" id="ProtNLM"/>
    </source>
</evidence>
<reference evidence="2" key="1">
    <citation type="journal article" date="2022" name="Int. J. Syst. Evol. Microbiol.">
        <title>Anaeromyxobacter oryzae sp. nov., Anaeromyxobacter diazotrophicus sp. nov. and Anaeromyxobacter paludicola sp. nov., isolated from paddy soils.</title>
        <authorList>
            <person name="Itoh H."/>
            <person name="Xu Z."/>
            <person name="Mise K."/>
            <person name="Masuda Y."/>
            <person name="Ushijima N."/>
            <person name="Hayakawa C."/>
            <person name="Shiratori Y."/>
            <person name="Senoo K."/>
        </authorList>
    </citation>
    <scope>NUCLEOTIDE SEQUENCE [LARGE SCALE GENOMIC DNA]</scope>
    <source>
        <strain evidence="2">Red232</strain>
    </source>
</reference>